<evidence type="ECO:0000256" key="1">
    <source>
        <dbReference type="SAM" id="MobiDB-lite"/>
    </source>
</evidence>
<reference evidence="4" key="1">
    <citation type="submission" date="2019-02" db="EMBL/GenBank/DDBJ databases">
        <title>FDA dAtabase for Regulatory Grade micrObial Sequences (FDA-ARGOS): Supporting development and validation of Infectious Disease Dx tests.</title>
        <authorList>
            <person name="Duncan R."/>
            <person name="Fisher C."/>
            <person name="Tallon L."/>
            <person name="Sadzewicz L."/>
            <person name="Sengamalay N."/>
            <person name="Ott S."/>
            <person name="Godinez A."/>
            <person name="Nagaraj S."/>
            <person name="Vavikolanu K."/>
            <person name="Vyas G."/>
            <person name="Nadendla S."/>
            <person name="Aluvathingal J."/>
            <person name="Sichtig H."/>
        </authorList>
    </citation>
    <scope>NUCLEOTIDE SEQUENCE [LARGE SCALE GENOMIC DNA]</scope>
    <source>
        <strain evidence="4">FDAARGOS_360</strain>
    </source>
</reference>
<evidence type="ECO:0000313" key="3">
    <source>
        <dbReference type="EMBL" id="TPP49210.1"/>
    </source>
</evidence>
<organism evidence="3 4">
    <name type="scientific">Leishmania donovani</name>
    <dbReference type="NCBI Taxonomy" id="5661"/>
    <lineage>
        <taxon>Eukaryota</taxon>
        <taxon>Discoba</taxon>
        <taxon>Euglenozoa</taxon>
        <taxon>Kinetoplastea</taxon>
        <taxon>Metakinetoplastina</taxon>
        <taxon>Trypanosomatida</taxon>
        <taxon>Trypanosomatidae</taxon>
        <taxon>Leishmaniinae</taxon>
        <taxon>Leishmania</taxon>
    </lineage>
</organism>
<feature type="compositionally biased region" description="Low complexity" evidence="1">
    <location>
        <begin position="236"/>
        <end position="247"/>
    </location>
</feature>
<feature type="compositionally biased region" description="Basic residues" evidence="1">
    <location>
        <begin position="219"/>
        <end position="228"/>
    </location>
</feature>
<comment type="caution">
    <text evidence="3">The sequence shown here is derived from an EMBL/GenBank/DDBJ whole genome shotgun (WGS) entry which is preliminary data.</text>
</comment>
<dbReference type="VEuPathDB" id="TriTrypDB:LdBPK_010580.1"/>
<sequence length="905" mass="96578">MAKTKRSHAPRQPHHSADPAAEAAPTPSFIVYPVPSIADASFLQIIFCNTVRRSLFLGFGRARFAVAELTSAAVAAEVETIIHKAAAAVAGPEDGAAASQEASGLAADAAARHGALEHLADDDAFEHMTLADLFAPPPGSSPQGSASAPRQERQPSSGGAAAGGESLDFSHIPYLVWRDRPVHVVVSGVRVADFYGSGGAVPEHHVKRTTDAGEPRSSTKPKRPSTGKRTRDDADSTAALSSSPAASQRAVAEERAQGSGAVDAAVVAAASTAPKSRFPKDRCQKCGSADHFTRHCDGSNGASVAAVVSPSVAVGVDKQPRHEALAAEVAASTPRPAKAKPLVQRTSKDQCKYCGSEAHLSPCQPLSIDDVTIDFSAVAASSGGATASTSAASGANPSLLDIMATQQQEHDGDGGAQHRGGGRRYQGVSDVRAFDPGLQGVMQRYTSRTPSTAHSVEPVPPSSLEASQAALDFLQRRDAYLAQLRSFCQRGRGADGHRAGSAHAEAPATAFPDGGNAQTNSLLRQIFADGVPDIEPWDRWTSTMPRYGSASNSGGGAHLVVSPLTATVAQIRAAQLDLVHHPVIPDTHYTQHYEYRDLEHPVIQKEYKTKEQLRAERRERLKEKQAKAQQKAAAASDAGALHDTTSSSRGPTALASSAASRLLHDRLSTKNLALNLFGSSVLNPLATDTKVLEQYELRNLEHQRRNHDRHVAALPDQILKRARDQRRHATEAPLLRAYRVFPIFSAAHLGKLRNFANDNLLRGFVLYVGDCDAVIVLAGGEVAARHLDRWIMHKMAWEHPDTRAVRLCSVPLMDARSFSFHLKKAQGQPHKRTKTAAGKRDGRLDDVDGDDAAEPVFINMVPTVEEAEAFLRRLPAPSSPWSDLCGVWRAAFLHDGLQPATGGHH</sequence>
<name>A0A504XT42_LEIDO</name>
<dbReference type="EMBL" id="RHLD01000060">
    <property type="protein sequence ID" value="TPP49210.1"/>
    <property type="molecule type" value="Genomic_DNA"/>
</dbReference>
<proteinExistence type="predicted"/>
<dbReference type="InterPro" id="IPR027104">
    <property type="entry name" value="Prp3"/>
</dbReference>
<feature type="compositionally biased region" description="Basic and acidic residues" evidence="1">
    <location>
        <begin position="202"/>
        <end position="214"/>
    </location>
</feature>
<dbReference type="Proteomes" id="UP000318821">
    <property type="component" value="Unassembled WGS sequence"/>
</dbReference>
<feature type="compositionally biased region" description="Basic residues" evidence="1">
    <location>
        <begin position="824"/>
        <end position="834"/>
    </location>
</feature>
<feature type="region of interest" description="Disordered" evidence="1">
    <location>
        <begin position="619"/>
        <end position="652"/>
    </location>
</feature>
<feature type="domain" description="Small nuclear ribonucleoprotein Prp3 C-terminal" evidence="2">
    <location>
        <begin position="737"/>
        <end position="827"/>
    </location>
</feature>
<dbReference type="GO" id="GO:0046540">
    <property type="term" value="C:U4/U6 x U5 tri-snRNP complex"/>
    <property type="evidence" value="ECO:0007669"/>
    <property type="project" value="InterPro"/>
</dbReference>
<feature type="compositionally biased region" description="Basic residues" evidence="1">
    <location>
        <begin position="1"/>
        <end position="14"/>
    </location>
</feature>
<feature type="region of interest" description="Disordered" evidence="1">
    <location>
        <begin position="132"/>
        <end position="164"/>
    </location>
</feature>
<evidence type="ECO:0000259" key="2">
    <source>
        <dbReference type="Pfam" id="PF06544"/>
    </source>
</evidence>
<dbReference type="PANTHER" id="PTHR14212:SF0">
    <property type="entry name" value="U4_U6 SMALL NUCLEAR RIBONUCLEOPROTEIN PRP3"/>
    <property type="match status" value="1"/>
</dbReference>
<dbReference type="PANTHER" id="PTHR14212">
    <property type="entry name" value="U4/U6-ASSOCIATED RNA SPLICING FACTOR-RELATED"/>
    <property type="match status" value="1"/>
</dbReference>
<gene>
    <name evidence="3" type="ORF">CGC20_4460</name>
</gene>
<dbReference type="VEuPathDB" id="TriTrypDB:LdCL_010010800"/>
<dbReference type="VEuPathDB" id="TriTrypDB:LdCL_010010700"/>
<dbReference type="InterPro" id="IPR010541">
    <property type="entry name" value="Prp3_C"/>
</dbReference>
<dbReference type="VEuPathDB" id="TriTrypDB:LDHU3_01.0650"/>
<dbReference type="VEuPathDB" id="TriTrypDB:LdBPK_010570.1"/>
<accession>A0A504XT42</accession>
<dbReference type="GO" id="GO:0000398">
    <property type="term" value="P:mRNA splicing, via spliceosome"/>
    <property type="evidence" value="ECO:0007669"/>
    <property type="project" value="InterPro"/>
</dbReference>
<dbReference type="VEuPathDB" id="TriTrypDB:LDHU3_01.0660"/>
<dbReference type="Pfam" id="PF06544">
    <property type="entry name" value="Prp3_C"/>
    <property type="match status" value="1"/>
</dbReference>
<feature type="region of interest" description="Disordered" evidence="1">
    <location>
        <begin position="1"/>
        <end position="22"/>
    </location>
</feature>
<protein>
    <submittedName>
        <fullName evidence="3">Pre-mRNA processing factor 3 (PRP3) family protein</fullName>
    </submittedName>
</protein>
<evidence type="ECO:0000313" key="4">
    <source>
        <dbReference type="Proteomes" id="UP000318821"/>
    </source>
</evidence>
<dbReference type="Gene3D" id="4.10.60.10">
    <property type="entry name" value="Zinc finger, CCHC-type"/>
    <property type="match status" value="1"/>
</dbReference>
<dbReference type="AlphaFoldDB" id="A0A504XT42"/>
<feature type="region of interest" description="Disordered" evidence="1">
    <location>
        <begin position="824"/>
        <end position="848"/>
    </location>
</feature>
<feature type="region of interest" description="Disordered" evidence="1">
    <location>
        <begin position="196"/>
        <end position="248"/>
    </location>
</feature>